<dbReference type="Pfam" id="PF03443">
    <property type="entry name" value="AA9"/>
    <property type="match status" value="1"/>
</dbReference>
<sequence>MYSLSLIAALLSSTSLVAGHGQVHRVSSGGSSNTGPNIYFAGDSANSKTATRVMYKASSPAFVLPSGFTDNSQMSCEGSAKSPAPDTIDVNAGQSIDIFWEGATAELKNKAGTGSLTSYNPWVHAMGFVFDYITSCNGDCSNFDATNAGWTKLAHAGIDTSKSISDGLRSTMKGKPELYHPTSGPGLWAMAKLVQDGSKWTVNIPSSLKSGQYMIRHELSAVHNPKNSNPTSGPQNYIACIQLNVKNGGGSSLPSGTQAKDLYSPNGAYANIDVNSPSFDPSKVEIPGPAVWDGVSSGSSGSSGNDSGSGKADDKPSTGGNHGSGKAPTTTTSSKTKAAASTPATTSKNTGSGSSKSRCRRRSSSPKPKPKRLHNEPARRMFQNRLSS</sequence>
<dbReference type="EC" id="1.14.99.56" evidence="15"/>
<evidence type="ECO:0000256" key="2">
    <source>
        <dbReference type="ARBA" id="ARBA00004613"/>
    </source>
</evidence>
<organism evidence="19 20">
    <name type="scientific">Favolaschia claudopus</name>
    <dbReference type="NCBI Taxonomy" id="2862362"/>
    <lineage>
        <taxon>Eukaryota</taxon>
        <taxon>Fungi</taxon>
        <taxon>Dikarya</taxon>
        <taxon>Basidiomycota</taxon>
        <taxon>Agaricomycotina</taxon>
        <taxon>Agaricomycetes</taxon>
        <taxon>Agaricomycetidae</taxon>
        <taxon>Agaricales</taxon>
        <taxon>Marasmiineae</taxon>
        <taxon>Mycenaceae</taxon>
        <taxon>Favolaschia</taxon>
    </lineage>
</organism>
<evidence type="ECO:0000256" key="6">
    <source>
        <dbReference type="ARBA" id="ARBA00023001"/>
    </source>
</evidence>
<protein>
    <recommendedName>
        <fullName evidence="15">lytic cellulose monooxygenase (C4-dehydrogenating)</fullName>
        <ecNumber evidence="15">1.14.99.56</ecNumber>
    </recommendedName>
</protein>
<comment type="caution">
    <text evidence="19">The sequence shown here is derived from an EMBL/GenBank/DDBJ whole genome shotgun (WGS) entry which is preliminary data.</text>
</comment>
<keyword evidence="6" id="KW-0136">Cellulose degradation</keyword>
<dbReference type="AlphaFoldDB" id="A0AAW0E2A8"/>
<gene>
    <name evidence="19" type="ORF">R3P38DRAFT_3384993</name>
</gene>
<accession>A0AAW0E2A8</accession>
<keyword evidence="10" id="KW-1015">Disulfide bond</keyword>
<feature type="signal peptide" evidence="17">
    <location>
        <begin position="1"/>
        <end position="19"/>
    </location>
</feature>
<name>A0AAW0E2A8_9AGAR</name>
<comment type="similarity">
    <text evidence="13">Belongs to the polysaccharide monooxygenase AA9 family.</text>
</comment>
<keyword evidence="4" id="KW-0479">Metal-binding</keyword>
<evidence type="ECO:0000256" key="1">
    <source>
        <dbReference type="ARBA" id="ARBA00001973"/>
    </source>
</evidence>
<evidence type="ECO:0000256" key="9">
    <source>
        <dbReference type="ARBA" id="ARBA00023033"/>
    </source>
</evidence>
<feature type="region of interest" description="Disordered" evidence="16">
    <location>
        <begin position="280"/>
        <end position="388"/>
    </location>
</feature>
<dbReference type="InterPro" id="IPR049892">
    <property type="entry name" value="AA9"/>
</dbReference>
<evidence type="ECO:0000256" key="10">
    <source>
        <dbReference type="ARBA" id="ARBA00023157"/>
    </source>
</evidence>
<keyword evidence="11" id="KW-0119">Carbohydrate metabolism</keyword>
<keyword evidence="7" id="KW-0560">Oxidoreductase</keyword>
<comment type="catalytic activity">
    <reaction evidence="14">
        <text>[(1-&gt;4)-beta-D-glucosyl]n+m + reduced acceptor + O2 = 4-dehydro-beta-D-glucosyl-[(1-&gt;4)-beta-D-glucosyl]n-1 + [(1-&gt;4)-beta-D-glucosyl]m + acceptor + H2O.</text>
        <dbReference type="EC" id="1.14.99.56"/>
    </reaction>
</comment>
<evidence type="ECO:0000256" key="3">
    <source>
        <dbReference type="ARBA" id="ARBA00022525"/>
    </source>
</evidence>
<dbReference type="Gene3D" id="2.70.50.70">
    <property type="match status" value="1"/>
</dbReference>
<feature type="domain" description="Auxiliary Activity family 9 catalytic" evidence="18">
    <location>
        <begin position="20"/>
        <end position="274"/>
    </location>
</feature>
<keyword evidence="5 17" id="KW-0732">Signal</keyword>
<feature type="chain" id="PRO_5043743372" description="lytic cellulose monooxygenase (C4-dehydrogenating)" evidence="17">
    <location>
        <begin position="20"/>
        <end position="388"/>
    </location>
</feature>
<reference evidence="19 20" key="1">
    <citation type="journal article" date="2024" name="J Genomics">
        <title>Draft genome sequencing and assembly of Favolaschia claudopus CIRM-BRFM 2984 isolated from oak limbs.</title>
        <authorList>
            <person name="Navarro D."/>
            <person name="Drula E."/>
            <person name="Chaduli D."/>
            <person name="Cazenave R."/>
            <person name="Ahrendt S."/>
            <person name="Wang J."/>
            <person name="Lipzen A."/>
            <person name="Daum C."/>
            <person name="Barry K."/>
            <person name="Grigoriev I.V."/>
            <person name="Favel A."/>
            <person name="Rosso M.N."/>
            <person name="Martin F."/>
        </authorList>
    </citation>
    <scope>NUCLEOTIDE SEQUENCE [LARGE SCALE GENOMIC DNA]</scope>
    <source>
        <strain evidence="19 20">CIRM-BRFM 2984</strain>
    </source>
</reference>
<evidence type="ECO:0000256" key="7">
    <source>
        <dbReference type="ARBA" id="ARBA00023002"/>
    </source>
</evidence>
<dbReference type="GO" id="GO:0046872">
    <property type="term" value="F:metal ion binding"/>
    <property type="evidence" value="ECO:0007669"/>
    <property type="project" value="UniProtKB-KW"/>
</dbReference>
<dbReference type="GO" id="GO:0030245">
    <property type="term" value="P:cellulose catabolic process"/>
    <property type="evidence" value="ECO:0007669"/>
    <property type="project" value="UniProtKB-KW"/>
</dbReference>
<feature type="compositionally biased region" description="Basic residues" evidence="16">
    <location>
        <begin position="357"/>
        <end position="372"/>
    </location>
</feature>
<evidence type="ECO:0000256" key="5">
    <source>
        <dbReference type="ARBA" id="ARBA00022729"/>
    </source>
</evidence>
<dbReference type="Proteomes" id="UP001362999">
    <property type="component" value="Unassembled WGS sequence"/>
</dbReference>
<evidence type="ECO:0000259" key="18">
    <source>
        <dbReference type="Pfam" id="PF03443"/>
    </source>
</evidence>
<keyword evidence="9" id="KW-0503">Monooxygenase</keyword>
<dbReference type="GO" id="GO:0004497">
    <property type="term" value="F:monooxygenase activity"/>
    <property type="evidence" value="ECO:0007669"/>
    <property type="project" value="UniProtKB-KW"/>
</dbReference>
<dbReference type="EMBL" id="JAWWNJ010000004">
    <property type="protein sequence ID" value="KAK7057704.1"/>
    <property type="molecule type" value="Genomic_DNA"/>
</dbReference>
<evidence type="ECO:0000256" key="14">
    <source>
        <dbReference type="ARBA" id="ARBA00045077"/>
    </source>
</evidence>
<evidence type="ECO:0000256" key="12">
    <source>
        <dbReference type="ARBA" id="ARBA00023326"/>
    </source>
</evidence>
<evidence type="ECO:0000256" key="4">
    <source>
        <dbReference type="ARBA" id="ARBA00022723"/>
    </source>
</evidence>
<dbReference type="GO" id="GO:0016787">
    <property type="term" value="F:hydrolase activity"/>
    <property type="evidence" value="ECO:0007669"/>
    <property type="project" value="UniProtKB-KW"/>
</dbReference>
<evidence type="ECO:0000256" key="16">
    <source>
        <dbReference type="SAM" id="MobiDB-lite"/>
    </source>
</evidence>
<keyword evidence="3" id="KW-0964">Secreted</keyword>
<evidence type="ECO:0000256" key="8">
    <source>
        <dbReference type="ARBA" id="ARBA00023008"/>
    </source>
</evidence>
<dbReference type="PANTHER" id="PTHR33353">
    <property type="entry name" value="PUTATIVE (AFU_ORTHOLOGUE AFUA_1G12560)-RELATED"/>
    <property type="match status" value="1"/>
</dbReference>
<proteinExistence type="inferred from homology"/>
<keyword evidence="19" id="KW-0378">Hydrolase</keyword>
<feature type="compositionally biased region" description="Low complexity" evidence="16">
    <location>
        <begin position="326"/>
        <end position="356"/>
    </location>
</feature>
<evidence type="ECO:0000313" key="20">
    <source>
        <dbReference type="Proteomes" id="UP001362999"/>
    </source>
</evidence>
<comment type="cofactor">
    <cofactor evidence="1">
        <name>Cu(2+)</name>
        <dbReference type="ChEBI" id="CHEBI:29036"/>
    </cofactor>
</comment>
<comment type="subcellular location">
    <subcellularLocation>
        <location evidence="2">Secreted</location>
    </subcellularLocation>
</comment>
<evidence type="ECO:0000256" key="15">
    <source>
        <dbReference type="ARBA" id="ARBA00047174"/>
    </source>
</evidence>
<keyword evidence="12" id="KW-0624">Polysaccharide degradation</keyword>
<evidence type="ECO:0000256" key="17">
    <source>
        <dbReference type="SAM" id="SignalP"/>
    </source>
</evidence>
<dbReference type="InterPro" id="IPR005103">
    <property type="entry name" value="AA9_LPMO"/>
</dbReference>
<dbReference type="CDD" id="cd21175">
    <property type="entry name" value="LPMO_AA9"/>
    <property type="match status" value="1"/>
</dbReference>
<evidence type="ECO:0000256" key="11">
    <source>
        <dbReference type="ARBA" id="ARBA00023277"/>
    </source>
</evidence>
<dbReference type="GO" id="GO:0005576">
    <property type="term" value="C:extracellular region"/>
    <property type="evidence" value="ECO:0007669"/>
    <property type="project" value="UniProtKB-SubCell"/>
</dbReference>
<evidence type="ECO:0000256" key="13">
    <source>
        <dbReference type="ARBA" id="ARBA00044502"/>
    </source>
</evidence>
<dbReference type="PANTHER" id="PTHR33353:SF10">
    <property type="entry name" value="ENDO-BETA-1,4-GLUCANASE D"/>
    <property type="match status" value="1"/>
</dbReference>
<evidence type="ECO:0000313" key="19">
    <source>
        <dbReference type="EMBL" id="KAK7057704.1"/>
    </source>
</evidence>
<feature type="compositionally biased region" description="Low complexity" evidence="16">
    <location>
        <begin position="294"/>
        <end position="310"/>
    </location>
</feature>
<keyword evidence="8" id="KW-0186">Copper</keyword>
<keyword evidence="20" id="KW-1185">Reference proteome</keyword>